<sequence>LLMWVCTVQKLKTAHILLHLFYLQSMVAIHYHFREKKVLGSDEQLQKTRLDGFHDIEASKEQLEMERCNLEV</sequence>
<evidence type="ECO:0000313" key="1">
    <source>
        <dbReference type="EMBL" id="KAK1794458.1"/>
    </source>
</evidence>
<organism evidence="1 2">
    <name type="scientific">Electrophorus voltai</name>
    <dbReference type="NCBI Taxonomy" id="2609070"/>
    <lineage>
        <taxon>Eukaryota</taxon>
        <taxon>Metazoa</taxon>
        <taxon>Chordata</taxon>
        <taxon>Craniata</taxon>
        <taxon>Vertebrata</taxon>
        <taxon>Euteleostomi</taxon>
        <taxon>Actinopterygii</taxon>
        <taxon>Neopterygii</taxon>
        <taxon>Teleostei</taxon>
        <taxon>Ostariophysi</taxon>
        <taxon>Gymnotiformes</taxon>
        <taxon>Gymnotoidei</taxon>
        <taxon>Gymnotidae</taxon>
        <taxon>Electrophorus</taxon>
    </lineage>
</organism>
<dbReference type="EMBL" id="JAROKS010000017">
    <property type="protein sequence ID" value="KAK1794458.1"/>
    <property type="molecule type" value="Genomic_DNA"/>
</dbReference>
<reference evidence="1" key="1">
    <citation type="submission" date="2023-03" db="EMBL/GenBank/DDBJ databases">
        <title>Electrophorus voltai genome.</title>
        <authorList>
            <person name="Bian C."/>
        </authorList>
    </citation>
    <scope>NUCLEOTIDE SEQUENCE</scope>
    <source>
        <strain evidence="1">CB-2022</strain>
        <tissue evidence="1">Muscle</tissue>
    </source>
</reference>
<accession>A0AAD8Z7E2</accession>
<evidence type="ECO:0000313" key="2">
    <source>
        <dbReference type="Proteomes" id="UP001239994"/>
    </source>
</evidence>
<dbReference type="AlphaFoldDB" id="A0AAD8Z7E2"/>
<dbReference type="Proteomes" id="UP001239994">
    <property type="component" value="Unassembled WGS sequence"/>
</dbReference>
<feature type="non-terminal residue" evidence="1">
    <location>
        <position position="1"/>
    </location>
</feature>
<keyword evidence="2" id="KW-1185">Reference proteome</keyword>
<name>A0AAD8Z7E2_9TELE</name>
<protein>
    <submittedName>
        <fullName evidence="1">Uncharacterized protein</fullName>
    </submittedName>
</protein>
<gene>
    <name evidence="1" type="ORF">P4O66_011334</name>
</gene>
<proteinExistence type="predicted"/>
<comment type="caution">
    <text evidence="1">The sequence shown here is derived from an EMBL/GenBank/DDBJ whole genome shotgun (WGS) entry which is preliminary data.</text>
</comment>